<dbReference type="KEGG" id="pte:PTT_16780"/>
<dbReference type="AlphaFoldDB" id="E3S2Z5"/>
<gene>
    <name evidence="2" type="ORF">PTT_16780</name>
</gene>
<dbReference type="OrthoDB" id="3789527at2759"/>
<dbReference type="Proteomes" id="UP000001067">
    <property type="component" value="Unassembled WGS sequence"/>
</dbReference>
<evidence type="ECO:0000256" key="1">
    <source>
        <dbReference type="SAM" id="MobiDB-lite"/>
    </source>
</evidence>
<proteinExistence type="predicted"/>
<evidence type="ECO:0000313" key="3">
    <source>
        <dbReference type="Proteomes" id="UP000001067"/>
    </source>
</evidence>
<protein>
    <submittedName>
        <fullName evidence="2">Uncharacterized protein</fullName>
    </submittedName>
</protein>
<reference evidence="2 3" key="1">
    <citation type="journal article" date="2010" name="Genome Biol.">
        <title>A first genome assembly of the barley fungal pathogen Pyrenophora teres f. teres.</title>
        <authorList>
            <person name="Ellwood S.R."/>
            <person name="Liu Z."/>
            <person name="Syme R.A."/>
            <person name="Lai Z."/>
            <person name="Hane J.K."/>
            <person name="Keiper F."/>
            <person name="Moffat C.S."/>
            <person name="Oliver R.P."/>
            <person name="Friesen T.L."/>
        </authorList>
    </citation>
    <scope>NUCLEOTIDE SEQUENCE [LARGE SCALE GENOMIC DNA]</scope>
    <source>
        <strain evidence="2 3">0-1</strain>
    </source>
</reference>
<evidence type="ECO:0000313" key="2">
    <source>
        <dbReference type="EMBL" id="EFQ87655.1"/>
    </source>
</evidence>
<feature type="compositionally biased region" description="Low complexity" evidence="1">
    <location>
        <begin position="1"/>
        <end position="17"/>
    </location>
</feature>
<feature type="region of interest" description="Disordered" evidence="1">
    <location>
        <begin position="1"/>
        <end position="26"/>
    </location>
</feature>
<dbReference type="EMBL" id="GL536886">
    <property type="protein sequence ID" value="EFQ87655.1"/>
    <property type="molecule type" value="Genomic_DNA"/>
</dbReference>
<dbReference type="HOGENOM" id="CLU_1409456_0_0_1"/>
<keyword evidence="3" id="KW-1185">Reference proteome</keyword>
<organism evidence="3">
    <name type="scientific">Pyrenophora teres f. teres (strain 0-1)</name>
    <name type="common">Barley net blotch fungus</name>
    <name type="synonym">Drechslera teres f. teres</name>
    <dbReference type="NCBI Taxonomy" id="861557"/>
    <lineage>
        <taxon>Eukaryota</taxon>
        <taxon>Fungi</taxon>
        <taxon>Dikarya</taxon>
        <taxon>Ascomycota</taxon>
        <taxon>Pezizomycotina</taxon>
        <taxon>Dothideomycetes</taxon>
        <taxon>Pleosporomycetidae</taxon>
        <taxon>Pleosporales</taxon>
        <taxon>Pleosporineae</taxon>
        <taxon>Pleosporaceae</taxon>
        <taxon>Pyrenophora</taxon>
    </lineage>
</organism>
<accession>E3S2Z5</accession>
<name>E3S2Z5_PYRTT</name>
<sequence length="193" mass="21418">MPDDQPNPASNTSNSSNGQGAQTTASFDARINEVAAKIREQDNKAQSSMKVRNDGELKVSARQGEIFVFKPSPEFTALNREYFTQVWVTIRQAIPDVGLQPELGPVMLRLVKGRLIITRDHVGVISPIWIDSNAEEEIDIKIGDYHVLEKLRPHTMKVLSGDEEVSIGTSANIPINLILHPKLKLRSPEKPTT</sequence>